<feature type="compositionally biased region" description="Polar residues" evidence="1">
    <location>
        <begin position="982"/>
        <end position="994"/>
    </location>
</feature>
<feature type="compositionally biased region" description="Polar residues" evidence="1">
    <location>
        <begin position="509"/>
        <end position="532"/>
    </location>
</feature>
<feature type="compositionally biased region" description="Polar residues" evidence="1">
    <location>
        <begin position="197"/>
        <end position="208"/>
    </location>
</feature>
<feature type="compositionally biased region" description="Low complexity" evidence="1">
    <location>
        <begin position="645"/>
        <end position="665"/>
    </location>
</feature>
<sequence length="1089" mass="108596">MMDPQSSSSSQQPQHHQHTNGNSNTTSAPASSGSGSSHARRLSNPLMAFLSSSSSSASAPTSPHRASQPHPQSNQSHAHPQARQTYQQMLRHLRYPNHDHDQHSHMLPADSDAGMLMYDDGDQDSHDDMDPDAHGGGGDDEDDMPSDPELMMVGDDDEDEASGMLGLFGFGGFASGAGAGTASPAKRNANGGGRPISGSSNESQPTNTSSSWSSSAAMAGLGPLRTVATHDSSAVAALPPATQLAAAALTSGAGNSTLAAGGVASSSFGAPQPATVPVAAGIAVLGGPFPALRDWIIVTASQLPLPTITNLGQVNENTINWLNPIVYLQLLTYPAGAPVVEGGPPAASSGSQGNLAQRSGSGSKASFSVLRETHLVRQRRRLITMLSTYTIIMRYCSFDAFIVLLVLSTCLLLYFMKNSRKINVQMAKRNIKQRVGWAKQWAGGLFKRNNGNANAGVDDGEGNFMGSVEGAAAFGHESSSAAAAGVSTGASPNVTSEKKRRRGIPGFKKSNSPGNSSNMIAMSAGPNASQTMLAPPGSSTTASASSGAPPNVGSTAAGGSSNGGSGAAAAAKAAAGARRINNLFRRAASVEPTGDKINPFHADGSANMAAVMGSAGLHQGAPVGSAGQPQLHRSHSGSNQNLGVSTAPAATSAASSTSSAPASASVTGSMSAALSVPTTTAETGMHASGSVEVGSGVSHATGGGSGTGGKLSKIFSRRRGNSSAPANSAASSPASAAASHPTGGTSSPIPPATDADSSSGHPPGSVRGLSNDTLTNPIPPALHTSHSSALSSNDTLATHPNPMIVHTHTSTQPITVLSDPSSSAPVAWSPRTSAHHSVSQLHGTPIMPTSISHDSISGLVSLGTNNANANSGSNESVQSNSSGSSSGTSKRLGGLQGHARSSSDGQYAVLPPAPGRTLTNASTASSSGSVKSGGRIAAAVVGKAKDLWGHVKGGSGSGGGSGGTTPTDGHASAVPAPAHASRSGSLTEVATATASECPVAPPQVQPQQYTQSLHAHPLPALPPRKPSFAGTPLVASPGSVEEHHGALRKTPSRTSVGNVAAATAASDANAGGVTGGNDLHTPAPSVPQV</sequence>
<feature type="region of interest" description="Disordered" evidence="1">
    <location>
        <begin position="98"/>
        <end position="164"/>
    </location>
</feature>
<feature type="compositionally biased region" description="Low complexity" evidence="1">
    <location>
        <begin position="688"/>
        <end position="700"/>
    </location>
</feature>
<feature type="region of interest" description="Disordered" evidence="1">
    <location>
        <begin position="677"/>
        <end position="852"/>
    </location>
</feature>
<feature type="region of interest" description="Disordered" evidence="1">
    <location>
        <begin position="343"/>
        <end position="362"/>
    </location>
</feature>
<feature type="compositionally biased region" description="Low complexity" evidence="1">
    <location>
        <begin position="781"/>
        <end position="792"/>
    </location>
</feature>
<dbReference type="EMBL" id="MCFL01000007">
    <property type="protein sequence ID" value="ORZ38920.1"/>
    <property type="molecule type" value="Genomic_DNA"/>
</dbReference>
<dbReference type="Proteomes" id="UP000193411">
    <property type="component" value="Unassembled WGS sequence"/>
</dbReference>
<feature type="compositionally biased region" description="Polar residues" evidence="1">
    <location>
        <begin position="60"/>
        <end position="85"/>
    </location>
</feature>
<feature type="compositionally biased region" description="Low complexity" evidence="1">
    <location>
        <begin position="970"/>
        <end position="981"/>
    </location>
</feature>
<organism evidence="2 3">
    <name type="scientific">Catenaria anguillulae PL171</name>
    <dbReference type="NCBI Taxonomy" id="765915"/>
    <lineage>
        <taxon>Eukaryota</taxon>
        <taxon>Fungi</taxon>
        <taxon>Fungi incertae sedis</taxon>
        <taxon>Blastocladiomycota</taxon>
        <taxon>Blastocladiomycetes</taxon>
        <taxon>Blastocladiales</taxon>
        <taxon>Catenariaceae</taxon>
        <taxon>Catenaria</taxon>
    </lineage>
</organism>
<feature type="compositionally biased region" description="Polar residues" evidence="1">
    <location>
        <begin position="807"/>
        <end position="852"/>
    </location>
</feature>
<feature type="region of interest" description="Disordered" evidence="1">
    <location>
        <begin position="867"/>
        <end position="933"/>
    </location>
</feature>
<feature type="compositionally biased region" description="Gly residues" evidence="1">
    <location>
        <begin position="951"/>
        <end position="963"/>
    </location>
</feature>
<feature type="region of interest" description="Disordered" evidence="1">
    <location>
        <begin position="619"/>
        <end position="665"/>
    </location>
</feature>
<feature type="region of interest" description="Disordered" evidence="1">
    <location>
        <begin position="951"/>
        <end position="1089"/>
    </location>
</feature>
<feature type="compositionally biased region" description="Low complexity" evidence="1">
    <location>
        <begin position="721"/>
        <end position="739"/>
    </location>
</feature>
<protein>
    <submittedName>
        <fullName evidence="2">Uncharacterized protein</fullName>
    </submittedName>
</protein>
<proteinExistence type="predicted"/>
<gene>
    <name evidence="2" type="ORF">BCR44DRAFT_1483190</name>
</gene>
<feature type="region of interest" description="Disordered" evidence="1">
    <location>
        <begin position="179"/>
        <end position="216"/>
    </location>
</feature>
<feature type="compositionally biased region" description="Low complexity" evidence="1">
    <location>
        <begin position="922"/>
        <end position="933"/>
    </location>
</feature>
<feature type="region of interest" description="Disordered" evidence="1">
    <location>
        <begin position="1"/>
        <end position="85"/>
    </location>
</feature>
<dbReference type="AlphaFoldDB" id="A0A1Y2HWF0"/>
<dbReference type="OrthoDB" id="5596972at2759"/>
<comment type="caution">
    <text evidence="2">The sequence shown here is derived from an EMBL/GenBank/DDBJ whole genome shotgun (WGS) entry which is preliminary data.</text>
</comment>
<feature type="compositionally biased region" description="Polar residues" evidence="1">
    <location>
        <begin position="352"/>
        <end position="362"/>
    </location>
</feature>
<feature type="region of interest" description="Disordered" evidence="1">
    <location>
        <begin position="484"/>
        <end position="567"/>
    </location>
</feature>
<keyword evidence="3" id="KW-1185">Reference proteome</keyword>
<reference evidence="2 3" key="1">
    <citation type="submission" date="2016-07" db="EMBL/GenBank/DDBJ databases">
        <title>Pervasive Adenine N6-methylation of Active Genes in Fungi.</title>
        <authorList>
            <consortium name="DOE Joint Genome Institute"/>
            <person name="Mondo S.J."/>
            <person name="Dannebaum R.O."/>
            <person name="Kuo R.C."/>
            <person name="Labutti K."/>
            <person name="Haridas S."/>
            <person name="Kuo A."/>
            <person name="Salamov A."/>
            <person name="Ahrendt S.R."/>
            <person name="Lipzen A."/>
            <person name="Sullivan W."/>
            <person name="Andreopoulos W.B."/>
            <person name="Clum A."/>
            <person name="Lindquist E."/>
            <person name="Daum C."/>
            <person name="Ramamoorthy G.K."/>
            <person name="Gryganskyi A."/>
            <person name="Culley D."/>
            <person name="Magnuson J.K."/>
            <person name="James T.Y."/>
            <person name="O'Malley M.A."/>
            <person name="Stajich J.E."/>
            <person name="Spatafora J.W."/>
            <person name="Visel A."/>
            <person name="Grigoriev I.V."/>
        </authorList>
    </citation>
    <scope>NUCLEOTIDE SEQUENCE [LARGE SCALE GENOMIC DNA]</scope>
    <source>
        <strain evidence="2 3">PL171</strain>
    </source>
</reference>
<feature type="compositionally biased region" description="Basic and acidic residues" evidence="1">
    <location>
        <begin position="123"/>
        <end position="133"/>
    </location>
</feature>
<name>A0A1Y2HWF0_9FUNG</name>
<evidence type="ECO:0000313" key="2">
    <source>
        <dbReference type="EMBL" id="ORZ38920.1"/>
    </source>
</evidence>
<feature type="compositionally biased region" description="Low complexity" evidence="1">
    <location>
        <begin position="867"/>
        <end position="889"/>
    </location>
</feature>
<feature type="compositionally biased region" description="Low complexity" evidence="1">
    <location>
        <begin position="534"/>
        <end position="559"/>
    </location>
</feature>
<feature type="compositionally biased region" description="Low complexity" evidence="1">
    <location>
        <begin position="1"/>
        <end position="37"/>
    </location>
</feature>
<evidence type="ECO:0000256" key="1">
    <source>
        <dbReference type="SAM" id="MobiDB-lite"/>
    </source>
</evidence>
<feature type="compositionally biased region" description="Low complexity" evidence="1">
    <location>
        <begin position="1054"/>
        <end position="1071"/>
    </location>
</feature>
<feature type="compositionally biased region" description="Low complexity" evidence="1">
    <location>
        <begin position="1005"/>
        <end position="1018"/>
    </location>
</feature>
<evidence type="ECO:0000313" key="3">
    <source>
        <dbReference type="Proteomes" id="UP000193411"/>
    </source>
</evidence>
<accession>A0A1Y2HWF0</accession>